<accession>A0A831RX92</accession>
<dbReference type="PROSITE" id="PS51257">
    <property type="entry name" value="PROKAR_LIPOPROTEIN"/>
    <property type="match status" value="1"/>
</dbReference>
<name>A0A831RX92_9GAMM</name>
<dbReference type="AlphaFoldDB" id="A0A831RX92"/>
<evidence type="ECO:0000313" key="1">
    <source>
        <dbReference type="EMBL" id="HEC06430.1"/>
    </source>
</evidence>
<dbReference type="Proteomes" id="UP000886339">
    <property type="component" value="Unassembled WGS sequence"/>
</dbReference>
<comment type="caution">
    <text evidence="1">The sequence shown here is derived from an EMBL/GenBank/DDBJ whole genome shotgun (WGS) entry which is preliminary data.</text>
</comment>
<sequence>MNNRTALVGILLSVVLTLGACAQNLPMYRGYAFDAMIEDAHVIPLKNRDSIPALKEYVREVHWQLDKPISGDFTVSVAENERSAAYIGTLEGREPVHIISLSGANLDSHPALETDESVRINGAAAVGKVNVLEENRLPKGDYVFRLKVHGNQNWDRKEIYVQVR</sequence>
<dbReference type="EMBL" id="DRLF01000221">
    <property type="protein sequence ID" value="HEC06430.1"/>
    <property type="molecule type" value="Genomic_DNA"/>
</dbReference>
<reference evidence="1" key="1">
    <citation type="journal article" date="2020" name="mSystems">
        <title>Genome- and Community-Level Interaction Insights into Carbon Utilization and Element Cycling Functions of Hydrothermarchaeota in Hydrothermal Sediment.</title>
        <authorList>
            <person name="Zhou Z."/>
            <person name="Liu Y."/>
            <person name="Xu W."/>
            <person name="Pan J."/>
            <person name="Luo Z.H."/>
            <person name="Li M."/>
        </authorList>
    </citation>
    <scope>NUCLEOTIDE SEQUENCE [LARGE SCALE GENOMIC DNA]</scope>
    <source>
        <strain evidence="1">HyVt-458</strain>
    </source>
</reference>
<gene>
    <name evidence="1" type="ORF">ENJ12_06245</name>
</gene>
<protein>
    <submittedName>
        <fullName evidence="1">Uncharacterized protein</fullName>
    </submittedName>
</protein>
<organism evidence="1">
    <name type="scientific">Thiolapillus brandeum</name>
    <dbReference type="NCBI Taxonomy" id="1076588"/>
    <lineage>
        <taxon>Bacteria</taxon>
        <taxon>Pseudomonadati</taxon>
        <taxon>Pseudomonadota</taxon>
        <taxon>Gammaproteobacteria</taxon>
        <taxon>Chromatiales</taxon>
        <taxon>Sedimenticolaceae</taxon>
        <taxon>Thiolapillus</taxon>
    </lineage>
</organism>
<proteinExistence type="predicted"/>